<dbReference type="CDD" id="cd00590">
    <property type="entry name" value="RRM_SF"/>
    <property type="match status" value="1"/>
</dbReference>
<dbReference type="Proteomes" id="UP000452235">
    <property type="component" value="Unassembled WGS sequence"/>
</dbReference>
<comment type="similarity">
    <text evidence="1">Belongs to the RdRP family.</text>
</comment>
<evidence type="ECO:0000313" key="5">
    <source>
        <dbReference type="Proteomes" id="UP000452235"/>
    </source>
</evidence>
<keyword evidence="1" id="KW-0694">RNA-binding</keyword>
<dbReference type="InterPro" id="IPR057503">
    <property type="entry name" value="PH_RdRP"/>
</dbReference>
<dbReference type="EMBL" id="BLJY01000009">
    <property type="protein sequence ID" value="GFF18901.1"/>
    <property type="molecule type" value="Genomic_DNA"/>
</dbReference>
<name>A0A5M3Z890_ASPTE</name>
<accession>A0A5M3Z890</accession>
<comment type="catalytic activity">
    <reaction evidence="1">
        <text>RNA(n) + a ribonucleoside 5'-triphosphate = RNA(n+1) + diphosphate</text>
        <dbReference type="Rhea" id="RHEA:21248"/>
        <dbReference type="Rhea" id="RHEA-COMP:14527"/>
        <dbReference type="Rhea" id="RHEA-COMP:17342"/>
        <dbReference type="ChEBI" id="CHEBI:33019"/>
        <dbReference type="ChEBI" id="CHEBI:61557"/>
        <dbReference type="ChEBI" id="CHEBI:140395"/>
        <dbReference type="EC" id="2.7.7.48"/>
    </reaction>
</comment>
<dbReference type="PANTHER" id="PTHR23079:SF17">
    <property type="entry name" value="RNA-DEPENDENT RNA POLYMERASE"/>
    <property type="match status" value="1"/>
</dbReference>
<protein>
    <recommendedName>
        <fullName evidence="1">RNA-dependent RNA polymerase</fullName>
        <ecNumber evidence="1">2.7.7.48</ecNumber>
    </recommendedName>
</protein>
<evidence type="ECO:0000256" key="1">
    <source>
        <dbReference type="RuleBase" id="RU363098"/>
    </source>
</evidence>
<feature type="domain" description="RdRP-like PH" evidence="3">
    <location>
        <begin position="126"/>
        <end position="265"/>
    </location>
</feature>
<dbReference type="Pfam" id="PF25358">
    <property type="entry name" value="PH_fung_RdRP"/>
    <property type="match status" value="1"/>
</dbReference>
<dbReference type="OrthoDB" id="6513042at2759"/>
<dbReference type="GO" id="GO:0031380">
    <property type="term" value="C:nuclear RNA-directed RNA polymerase complex"/>
    <property type="evidence" value="ECO:0007669"/>
    <property type="project" value="TreeGrafter"/>
</dbReference>
<dbReference type="InterPro" id="IPR007855">
    <property type="entry name" value="RDRP"/>
</dbReference>
<comment type="caution">
    <text evidence="4">The sequence shown here is derived from an EMBL/GenBank/DDBJ whole genome shotgun (WGS) entry which is preliminary data.</text>
</comment>
<gene>
    <name evidence="4" type="ORF">ATEIFO6365_0009026400</name>
</gene>
<feature type="domain" description="RDRP core" evidence="2">
    <location>
        <begin position="417"/>
        <end position="1011"/>
    </location>
</feature>
<dbReference type="Pfam" id="PF05183">
    <property type="entry name" value="RdRP"/>
    <property type="match status" value="1"/>
</dbReference>
<reference evidence="4 5" key="1">
    <citation type="submission" date="2020-01" db="EMBL/GenBank/DDBJ databases">
        <title>Aspergillus terreus IFO 6365 whole genome shotgun sequence.</title>
        <authorList>
            <person name="Kanamasa S."/>
            <person name="Takahashi H."/>
        </authorList>
    </citation>
    <scope>NUCLEOTIDE SEQUENCE [LARGE SCALE GENOMIC DNA]</scope>
    <source>
        <strain evidence="4 5">IFO 6365</strain>
    </source>
</reference>
<dbReference type="GO" id="GO:0003968">
    <property type="term" value="F:RNA-directed RNA polymerase activity"/>
    <property type="evidence" value="ECO:0007669"/>
    <property type="project" value="UniProtKB-KW"/>
</dbReference>
<keyword evidence="5" id="KW-1185">Reference proteome</keyword>
<evidence type="ECO:0000259" key="3">
    <source>
        <dbReference type="Pfam" id="PF25358"/>
    </source>
</evidence>
<proteinExistence type="inferred from homology"/>
<keyword evidence="1 4" id="KW-0696">RNA-directed RNA polymerase</keyword>
<dbReference type="InterPro" id="IPR057596">
    <property type="entry name" value="RDRP_core"/>
</dbReference>
<dbReference type="GO" id="GO:0003723">
    <property type="term" value="F:RNA binding"/>
    <property type="evidence" value="ECO:0007669"/>
    <property type="project" value="UniProtKB-KW"/>
</dbReference>
<organism evidence="4 5">
    <name type="scientific">Aspergillus terreus</name>
    <dbReference type="NCBI Taxonomy" id="33178"/>
    <lineage>
        <taxon>Eukaryota</taxon>
        <taxon>Fungi</taxon>
        <taxon>Dikarya</taxon>
        <taxon>Ascomycota</taxon>
        <taxon>Pezizomycotina</taxon>
        <taxon>Eurotiomycetes</taxon>
        <taxon>Eurotiomycetidae</taxon>
        <taxon>Eurotiales</taxon>
        <taxon>Aspergillaceae</taxon>
        <taxon>Aspergillus</taxon>
        <taxon>Aspergillus subgen. Circumdati</taxon>
    </lineage>
</organism>
<keyword evidence="1" id="KW-0548">Nucleotidyltransferase</keyword>
<evidence type="ECO:0000313" key="4">
    <source>
        <dbReference type="EMBL" id="GFF18901.1"/>
    </source>
</evidence>
<dbReference type="PANTHER" id="PTHR23079">
    <property type="entry name" value="RNA-DEPENDENT RNA POLYMERASE"/>
    <property type="match status" value="1"/>
</dbReference>
<dbReference type="AlphaFoldDB" id="A0A5M3Z890"/>
<dbReference type="GO" id="GO:0030422">
    <property type="term" value="P:siRNA processing"/>
    <property type="evidence" value="ECO:0007669"/>
    <property type="project" value="TreeGrafter"/>
</dbReference>
<keyword evidence="1" id="KW-0808">Transferase</keyword>
<dbReference type="VEuPathDB" id="FungiDB:ATEG_09044"/>
<evidence type="ECO:0000259" key="2">
    <source>
        <dbReference type="Pfam" id="PF05183"/>
    </source>
</evidence>
<sequence>MEVFLRNLPSDLSQEALEAQLTPFMRELRIVDFICLKPRRKTFGHIAFLHKADAERFLAVHGEQEVPSAGHKPRFQAHLHLMGTEVFCKPSNRKIQEFTLRALQYSAEQRGGNGTQERDQQPQFQLDIDGFSCGYCSFNEDQLVFTPEVAWSQKGVFTLKGRNFKLTTQDGYLLRIPTSSIIALVHYDDGLLTFILSEVPYFFLEHNKAPLTMALPILSLGKSTITHFRLPALSGEHATIIGQCLVYQFRAPALDVIRCMMSLKESDLSVFYHDLTPKQALRSSARGLHSDLQTLLDQLSEWTRKGDLPFGILYQLQALVYNAYLHPTTVQILGSKLCAISQNRRQRGLAPISADAVRTLLNTVHWALPFDNPEDFQPDPLLATLRLDREAKMDFTSQKSVSADLSSDHVLIHRVSVSPTRITFHGPEREPQNRVIRKFPGHHDYFIRVQFCDERGSDLFFNPKHDYEQIFQRFRTVLTLGIQIAGRTYTFLGFSHSSLRSHSVWFSSPFIDGDGSLQTSSSIIKALGNFSGITSPARCAARIGQAFTETPFTLPVQNVVVENIEDITSSDKSRVFSDGIGTISLEVVERIWKGIPQKKGTPTCFQVRLGGAKGMLSLDSRLKGSVIRIRPSMVKFSTDDMRDLGICNMASEPYPLVLNRQIVKILEDIGVPDDWFFSLQNARLRQLQLITSSADKTATFLKDAKIADSIGLHKLFRWCYWMDLDYREDPFLRSIVEAMILRELRLLKHKSRIPVPQGMTLYGIIDETGYLKADEVFITFDMISGLYAAPPGPGPVLVTRSPALYDGDIQVARNVIPPPDHPLAKHKNCIIFSQQGVRDLPSQLSGGDLDGDLYHVIWDPIVAKVHTSPPANYGRVMPHDIGRAVTTKDMAYFFVEFMKTDCVGIIATRHMILADQEPEGTHASGCKQLAELHSTAVDYSKTGVPVDMAKIPGTGRFRPDFMAPGPLAQVYSKSKITLTELSSHAAYDEDGPSHILYYKSDRILGKLYRAIDEKKIWHERIDTGPSPDEDSFWARFVSYLTSRHSLSQPDSCTVDEALRLRSAYNDAIMAVMNDFSEHPTRPISELEVVTGIIITKTGVHSRRQRDRASKLKDEFDRVSSWITDLIRQGGRDLCLACLCLPAKDASALWQRVNC</sequence>
<dbReference type="EC" id="2.7.7.48" evidence="1"/>